<dbReference type="AlphaFoldDB" id="A0ABC8R7L0"/>
<feature type="region of interest" description="Disordered" evidence="1">
    <location>
        <begin position="37"/>
        <end position="58"/>
    </location>
</feature>
<keyword evidence="3" id="KW-1185">Reference proteome</keyword>
<feature type="compositionally biased region" description="Polar residues" evidence="1">
    <location>
        <begin position="37"/>
        <end position="46"/>
    </location>
</feature>
<proteinExistence type="predicted"/>
<name>A0ABC8R7L0_9AQUA</name>
<reference evidence="2 3" key="1">
    <citation type="submission" date="2024-02" db="EMBL/GenBank/DDBJ databases">
        <authorList>
            <person name="Vignale AGUSTIN F."/>
            <person name="Sosa J E."/>
            <person name="Modenutti C."/>
        </authorList>
    </citation>
    <scope>NUCLEOTIDE SEQUENCE [LARGE SCALE GENOMIC DNA]</scope>
</reference>
<evidence type="ECO:0000313" key="2">
    <source>
        <dbReference type="EMBL" id="CAK9140989.1"/>
    </source>
</evidence>
<gene>
    <name evidence="2" type="ORF">ILEXP_LOCUS8502</name>
</gene>
<organism evidence="2 3">
    <name type="scientific">Ilex paraguariensis</name>
    <name type="common">yerba mate</name>
    <dbReference type="NCBI Taxonomy" id="185542"/>
    <lineage>
        <taxon>Eukaryota</taxon>
        <taxon>Viridiplantae</taxon>
        <taxon>Streptophyta</taxon>
        <taxon>Embryophyta</taxon>
        <taxon>Tracheophyta</taxon>
        <taxon>Spermatophyta</taxon>
        <taxon>Magnoliopsida</taxon>
        <taxon>eudicotyledons</taxon>
        <taxon>Gunneridae</taxon>
        <taxon>Pentapetalae</taxon>
        <taxon>asterids</taxon>
        <taxon>campanulids</taxon>
        <taxon>Aquifoliales</taxon>
        <taxon>Aquifoliaceae</taxon>
        <taxon>Ilex</taxon>
    </lineage>
</organism>
<dbReference type="Proteomes" id="UP001642360">
    <property type="component" value="Unassembled WGS sequence"/>
</dbReference>
<comment type="caution">
    <text evidence="2">The sequence shown here is derived from an EMBL/GenBank/DDBJ whole genome shotgun (WGS) entry which is preliminary data.</text>
</comment>
<evidence type="ECO:0000256" key="1">
    <source>
        <dbReference type="SAM" id="MobiDB-lite"/>
    </source>
</evidence>
<accession>A0ABC8R7L0</accession>
<dbReference type="EMBL" id="CAUOFW020001087">
    <property type="protein sequence ID" value="CAK9140989.1"/>
    <property type="molecule type" value="Genomic_DNA"/>
</dbReference>
<evidence type="ECO:0000313" key="3">
    <source>
        <dbReference type="Proteomes" id="UP001642360"/>
    </source>
</evidence>
<protein>
    <submittedName>
        <fullName evidence="2">Uncharacterized protein</fullName>
    </submittedName>
</protein>
<sequence length="95" mass="10411">MTINSKCASKGRQQLGAYGSQHVNCILLLESRPHCTSAFSSPNSRDNGPPRFGHVSNPATTDVHFIESTSHRRLEYEQGPILSKVPVRTTNVGPH</sequence>